<proteinExistence type="inferred from homology"/>
<evidence type="ECO:0000256" key="2">
    <source>
        <dbReference type="ARBA" id="ARBA00009074"/>
    </source>
</evidence>
<gene>
    <name evidence="8" type="ORF">PIB30_062956</name>
</gene>
<evidence type="ECO:0000256" key="3">
    <source>
        <dbReference type="ARBA" id="ARBA00022692"/>
    </source>
</evidence>
<keyword evidence="3 7" id="KW-0812">Transmembrane</keyword>
<dbReference type="EMBL" id="JASCZI010121421">
    <property type="protein sequence ID" value="MED6161670.1"/>
    <property type="molecule type" value="Genomic_DNA"/>
</dbReference>
<comment type="similarity">
    <text evidence="2">Belongs to the UPF0496 family.</text>
</comment>
<comment type="caution">
    <text evidence="8">The sequence shown here is derived from an EMBL/GenBank/DDBJ whole genome shotgun (WGS) entry which is preliminary data.</text>
</comment>
<evidence type="ECO:0000256" key="7">
    <source>
        <dbReference type="SAM" id="Phobius"/>
    </source>
</evidence>
<keyword evidence="4 7" id="KW-1133">Transmembrane helix</keyword>
<dbReference type="Pfam" id="PF05055">
    <property type="entry name" value="DUF677"/>
    <property type="match status" value="1"/>
</dbReference>
<accession>A0ABU6UK34</accession>
<sequence>MPDCLFFKSFPNSSSSAPASLPSLPPSSHGDNTPTPTPSTSTSTPSFSREYNLTLQANSYAEIRSIIQAAPPEGEVRLLNPDGDCVNEALTNNTILTNRNGTLTTLIGSYFNHTETASQHCLRLHRCVNRARAMYAPLLDLRGHDFNHGDATFDLFLHFDGHENPFPDSNLSSKEIRNCLTDLRNQLDFGLGKSRSRIRLFRRATAGSALCFVATAVGVAAAAVALTIHAVFALAAAAAAPVCSTCIANPSSAAEKREVARLAQLDAAAKGAYVLSYDLDTIDRLVARLHTAVEGDKLLVRMGLERGRERYTIQEVLKLLCKNKESFLRQLDDLEEHICLCIYTVNKKSDTDSILMKGFFCMLVYMLVFYVEEW</sequence>
<keyword evidence="5 7" id="KW-0472">Membrane</keyword>
<reference evidence="8 9" key="1">
    <citation type="journal article" date="2023" name="Plants (Basel)">
        <title>Bridging the Gap: Combining Genomics and Transcriptomics Approaches to Understand Stylosanthes scabra, an Orphan Legume from the Brazilian Caatinga.</title>
        <authorList>
            <person name="Ferreira-Neto J.R.C."/>
            <person name="da Silva M.D."/>
            <person name="Binneck E."/>
            <person name="de Melo N.F."/>
            <person name="da Silva R.H."/>
            <person name="de Melo A.L.T.M."/>
            <person name="Pandolfi V."/>
            <person name="Bustamante F.O."/>
            <person name="Brasileiro-Vidal A.C."/>
            <person name="Benko-Iseppon A.M."/>
        </authorList>
    </citation>
    <scope>NUCLEOTIDE SEQUENCE [LARGE SCALE GENOMIC DNA]</scope>
    <source>
        <tissue evidence="8">Leaves</tissue>
    </source>
</reference>
<feature type="compositionally biased region" description="Low complexity" evidence="6">
    <location>
        <begin position="13"/>
        <end position="28"/>
    </location>
</feature>
<keyword evidence="9" id="KW-1185">Reference proteome</keyword>
<dbReference type="Proteomes" id="UP001341840">
    <property type="component" value="Unassembled WGS sequence"/>
</dbReference>
<dbReference type="InterPro" id="IPR007749">
    <property type="entry name" value="DUF677"/>
</dbReference>
<feature type="transmembrane region" description="Helical" evidence="7">
    <location>
        <begin position="204"/>
        <end position="224"/>
    </location>
</feature>
<evidence type="ECO:0000256" key="5">
    <source>
        <dbReference type="ARBA" id="ARBA00023136"/>
    </source>
</evidence>
<evidence type="ECO:0000256" key="6">
    <source>
        <dbReference type="SAM" id="MobiDB-lite"/>
    </source>
</evidence>
<comment type="subcellular location">
    <subcellularLocation>
        <location evidence="1">Membrane</location>
    </subcellularLocation>
</comment>
<evidence type="ECO:0000313" key="9">
    <source>
        <dbReference type="Proteomes" id="UP001341840"/>
    </source>
</evidence>
<evidence type="ECO:0000256" key="4">
    <source>
        <dbReference type="ARBA" id="ARBA00022989"/>
    </source>
</evidence>
<dbReference type="PANTHER" id="PTHR31113">
    <property type="entry name" value="UPF0496 PROTEIN 3-RELATED"/>
    <property type="match status" value="1"/>
</dbReference>
<feature type="transmembrane region" description="Helical" evidence="7">
    <location>
        <begin position="354"/>
        <end position="371"/>
    </location>
</feature>
<name>A0ABU6UK34_9FABA</name>
<dbReference type="PANTHER" id="PTHR31113:SF5">
    <property type="entry name" value="OS04G0405700 PROTEIN"/>
    <property type="match status" value="1"/>
</dbReference>
<organism evidence="8 9">
    <name type="scientific">Stylosanthes scabra</name>
    <dbReference type="NCBI Taxonomy" id="79078"/>
    <lineage>
        <taxon>Eukaryota</taxon>
        <taxon>Viridiplantae</taxon>
        <taxon>Streptophyta</taxon>
        <taxon>Embryophyta</taxon>
        <taxon>Tracheophyta</taxon>
        <taxon>Spermatophyta</taxon>
        <taxon>Magnoliopsida</taxon>
        <taxon>eudicotyledons</taxon>
        <taxon>Gunneridae</taxon>
        <taxon>Pentapetalae</taxon>
        <taxon>rosids</taxon>
        <taxon>fabids</taxon>
        <taxon>Fabales</taxon>
        <taxon>Fabaceae</taxon>
        <taxon>Papilionoideae</taxon>
        <taxon>50 kb inversion clade</taxon>
        <taxon>dalbergioids sensu lato</taxon>
        <taxon>Dalbergieae</taxon>
        <taxon>Pterocarpus clade</taxon>
        <taxon>Stylosanthes</taxon>
    </lineage>
</organism>
<evidence type="ECO:0000313" key="8">
    <source>
        <dbReference type="EMBL" id="MED6161670.1"/>
    </source>
</evidence>
<feature type="region of interest" description="Disordered" evidence="6">
    <location>
        <begin position="8"/>
        <end position="47"/>
    </location>
</feature>
<evidence type="ECO:0000256" key="1">
    <source>
        <dbReference type="ARBA" id="ARBA00004370"/>
    </source>
</evidence>
<protein>
    <submittedName>
        <fullName evidence="8">Uncharacterized protein</fullName>
    </submittedName>
</protein>